<dbReference type="Pfam" id="PF10321">
    <property type="entry name" value="7TM_GPCR_Srt"/>
    <property type="match status" value="1"/>
</dbReference>
<feature type="transmembrane region" description="Helical" evidence="1">
    <location>
        <begin position="210"/>
        <end position="229"/>
    </location>
</feature>
<keyword evidence="1" id="KW-0812">Transmembrane</keyword>
<feature type="transmembrane region" description="Helical" evidence="1">
    <location>
        <begin position="70"/>
        <end position="94"/>
    </location>
</feature>
<keyword evidence="1" id="KW-0472">Membrane</keyword>
<dbReference type="AlphaFoldDB" id="A0AA39LLE6"/>
<dbReference type="SUPFAM" id="SSF81321">
    <property type="entry name" value="Family A G protein-coupled receptor-like"/>
    <property type="match status" value="1"/>
</dbReference>
<dbReference type="Proteomes" id="UP001175271">
    <property type="component" value="Unassembled WGS sequence"/>
</dbReference>
<evidence type="ECO:0000256" key="1">
    <source>
        <dbReference type="SAM" id="Phobius"/>
    </source>
</evidence>
<evidence type="ECO:0000313" key="2">
    <source>
        <dbReference type="EMBL" id="KAK0401359.1"/>
    </source>
</evidence>
<feature type="transmembrane region" description="Helical" evidence="1">
    <location>
        <begin position="106"/>
        <end position="129"/>
    </location>
</feature>
<keyword evidence="1" id="KW-1133">Transmembrane helix</keyword>
<organism evidence="2 3">
    <name type="scientific">Steinernema hermaphroditum</name>
    <dbReference type="NCBI Taxonomy" id="289476"/>
    <lineage>
        <taxon>Eukaryota</taxon>
        <taxon>Metazoa</taxon>
        <taxon>Ecdysozoa</taxon>
        <taxon>Nematoda</taxon>
        <taxon>Chromadorea</taxon>
        <taxon>Rhabditida</taxon>
        <taxon>Tylenchina</taxon>
        <taxon>Panagrolaimomorpha</taxon>
        <taxon>Strongyloidoidea</taxon>
        <taxon>Steinernematidae</taxon>
        <taxon>Steinernema</taxon>
    </lineage>
</organism>
<dbReference type="EMBL" id="JAUCMV010000004">
    <property type="protein sequence ID" value="KAK0401359.1"/>
    <property type="molecule type" value="Genomic_DNA"/>
</dbReference>
<gene>
    <name evidence="2" type="ORF">QR680_015735</name>
</gene>
<dbReference type="PANTHER" id="PTHR23021">
    <property type="entry name" value="SERPENTINE RECEPTOR, CLASS T"/>
    <property type="match status" value="1"/>
</dbReference>
<comment type="caution">
    <text evidence="2">The sequence shown here is derived from an EMBL/GenBank/DDBJ whole genome shotgun (WGS) entry which is preliminary data.</text>
</comment>
<proteinExistence type="predicted"/>
<name>A0AA39LLE6_9BILA</name>
<reference evidence="2" key="1">
    <citation type="submission" date="2023-06" db="EMBL/GenBank/DDBJ databases">
        <title>Genomic analysis of the entomopathogenic nematode Steinernema hermaphroditum.</title>
        <authorList>
            <person name="Schwarz E.M."/>
            <person name="Heppert J.K."/>
            <person name="Baniya A."/>
            <person name="Schwartz H.T."/>
            <person name="Tan C.-H."/>
            <person name="Antoshechkin I."/>
            <person name="Sternberg P.W."/>
            <person name="Goodrich-Blair H."/>
            <person name="Dillman A.R."/>
        </authorList>
    </citation>
    <scope>NUCLEOTIDE SEQUENCE</scope>
    <source>
        <strain evidence="2">PS9179</strain>
        <tissue evidence="2">Whole animal</tissue>
    </source>
</reference>
<accession>A0AA39LLE6</accession>
<feature type="transmembrane region" description="Helical" evidence="1">
    <location>
        <begin position="150"/>
        <end position="168"/>
    </location>
</feature>
<feature type="transmembrane region" description="Helical" evidence="1">
    <location>
        <begin position="39"/>
        <end position="58"/>
    </location>
</feature>
<sequence>MDLYFFRHAQFERLYNCSYTTPNEWTKYGIVHFGFSECFLLAGAICIILYLLILRAMCRAELIKHSCFKIMLFLGLCDVSSILALCTTIGYMGINGTVPCSNIDFTYILGCLEAASWFSQCSTCVLLVFNRCVDYFKPSWLTTMFAGRRTIIWLLVSFLHFVAGWLYSAPPIFSSVGMSYSFNLYDGISHPDTTISNSQNVGVFFLMDNVTFVATTSLLYGFFLMLFIWQKMTGLPRKVSKMRKQRTEWRTIF</sequence>
<dbReference type="InterPro" id="IPR019425">
    <property type="entry name" value="7TM_GPCR_serpentine_rcpt_Srt"/>
</dbReference>
<dbReference type="PANTHER" id="PTHR23021:SF11">
    <property type="entry name" value="SERPENTINE RECEPTOR, CLASS T"/>
    <property type="match status" value="1"/>
</dbReference>
<evidence type="ECO:0000313" key="3">
    <source>
        <dbReference type="Proteomes" id="UP001175271"/>
    </source>
</evidence>
<keyword evidence="3" id="KW-1185">Reference proteome</keyword>
<protein>
    <submittedName>
        <fullName evidence="2">Uncharacterized protein</fullName>
    </submittedName>
</protein>